<dbReference type="Proteomes" id="UP000298595">
    <property type="component" value="Plasmid p3"/>
</dbReference>
<dbReference type="RefSeq" id="WP_137118289.1">
    <property type="nucleotide sequence ID" value="NZ_CP032324.1"/>
</dbReference>
<organism evidence="1 2">
    <name type="scientific">Azospirillum argentinense</name>
    <dbReference type="NCBI Taxonomy" id="2970906"/>
    <lineage>
        <taxon>Bacteria</taxon>
        <taxon>Pseudomonadati</taxon>
        <taxon>Pseudomonadota</taxon>
        <taxon>Alphaproteobacteria</taxon>
        <taxon>Rhodospirillales</taxon>
        <taxon>Azospirillaceae</taxon>
        <taxon>Azospirillum</taxon>
    </lineage>
</organism>
<gene>
    <name evidence="1" type="ORF">D3093_30020</name>
</gene>
<dbReference type="EMBL" id="CP032324">
    <property type="protein sequence ID" value="QCN99462.1"/>
    <property type="molecule type" value="Genomic_DNA"/>
</dbReference>
<evidence type="ECO:0000313" key="1">
    <source>
        <dbReference type="EMBL" id="QCN99462.1"/>
    </source>
</evidence>
<geneLocation type="plasmid" evidence="1 2">
    <name>p3</name>
</geneLocation>
<dbReference type="KEGG" id="aare:D3093_30020"/>
<accession>A0A4D8PMV3</accession>
<protein>
    <submittedName>
        <fullName evidence="1">Uncharacterized protein</fullName>
    </submittedName>
</protein>
<reference evidence="1 2" key="1">
    <citation type="submission" date="2018-09" db="EMBL/GenBank/DDBJ databases">
        <title>Whole genome based analysis of evolution and adaptive divergence in Indian and Brazilian strains of Azospirillum brasilense.</title>
        <authorList>
            <person name="Singh C."/>
            <person name="Tripathi A.K."/>
        </authorList>
    </citation>
    <scope>NUCLEOTIDE SEQUENCE [LARGE SCALE GENOMIC DNA]</scope>
    <source>
        <strain evidence="1 2">MTCC4035</strain>
        <plasmid evidence="1 2">p3</plasmid>
    </source>
</reference>
<name>A0A4D8PMV3_9PROT</name>
<proteinExistence type="predicted"/>
<dbReference type="AlphaFoldDB" id="A0A4D8PMV3"/>
<sequence>MADLSTAVIVNLVDYPPRLDGAAGTALASVLSEVATEFVRAGTRGYDAHHDDAHTAADLEDEIVARVEAARTAPTADVYRRRLVQAASVAVAAVQRWDRVHPTWDRLHPTPRTEADHG</sequence>
<keyword evidence="1" id="KW-0614">Plasmid</keyword>
<evidence type="ECO:0000313" key="2">
    <source>
        <dbReference type="Proteomes" id="UP000298595"/>
    </source>
</evidence>